<dbReference type="Proteomes" id="UP000242243">
    <property type="component" value="Unassembled WGS sequence"/>
</dbReference>
<evidence type="ECO:0000256" key="6">
    <source>
        <dbReference type="ARBA" id="ARBA00023136"/>
    </source>
</evidence>
<feature type="transmembrane region" description="Helical" evidence="7">
    <location>
        <begin position="88"/>
        <end position="107"/>
    </location>
</feature>
<feature type="transmembrane region" description="Helical" evidence="7">
    <location>
        <begin position="249"/>
        <end position="270"/>
    </location>
</feature>
<dbReference type="Pfam" id="PF03601">
    <property type="entry name" value="Cons_hypoth698"/>
    <property type="match status" value="1"/>
</dbReference>
<keyword evidence="5 7" id="KW-1133">Transmembrane helix</keyword>
<organism evidence="9 10">
    <name type="scientific">Halolactibacillus halophilus</name>
    <dbReference type="NCBI Taxonomy" id="306540"/>
    <lineage>
        <taxon>Bacteria</taxon>
        <taxon>Bacillati</taxon>
        <taxon>Bacillota</taxon>
        <taxon>Bacilli</taxon>
        <taxon>Bacillales</taxon>
        <taxon>Bacillaceae</taxon>
        <taxon>Halolactibacillus</taxon>
    </lineage>
</organism>
<evidence type="ECO:0000256" key="7">
    <source>
        <dbReference type="SAM" id="Phobius"/>
    </source>
</evidence>
<evidence type="ECO:0000313" key="10">
    <source>
        <dbReference type="Proteomes" id="UP000242243"/>
    </source>
</evidence>
<feature type="transmembrane region" description="Helical" evidence="7">
    <location>
        <begin position="119"/>
        <end position="140"/>
    </location>
</feature>
<evidence type="ECO:0000256" key="4">
    <source>
        <dbReference type="ARBA" id="ARBA00022692"/>
    </source>
</evidence>
<dbReference type="EMBL" id="BJWI01000008">
    <property type="protein sequence ID" value="GEM01342.1"/>
    <property type="molecule type" value="Genomic_DNA"/>
</dbReference>
<evidence type="ECO:0000313" key="9">
    <source>
        <dbReference type="EMBL" id="SFP21299.1"/>
    </source>
</evidence>
<keyword evidence="11" id="KW-1185">Reference proteome</keyword>
<dbReference type="Proteomes" id="UP000321547">
    <property type="component" value="Unassembled WGS sequence"/>
</dbReference>
<reference evidence="8 11" key="2">
    <citation type="submission" date="2019-07" db="EMBL/GenBank/DDBJ databases">
        <title>Whole genome shotgun sequence of Halolactibacillus halophilus NBRC 100868.</title>
        <authorList>
            <person name="Hosoyama A."/>
            <person name="Uohara A."/>
            <person name="Ohji S."/>
            <person name="Ichikawa N."/>
        </authorList>
    </citation>
    <scope>NUCLEOTIDE SEQUENCE [LARGE SCALE GENOMIC DNA]</scope>
    <source>
        <strain evidence="8 11">NBRC 100868</strain>
    </source>
</reference>
<dbReference type="PANTHER" id="PTHR30106:SF1">
    <property type="entry name" value="UPF0324 MEMBRANE PROTEIN FN0533"/>
    <property type="match status" value="1"/>
</dbReference>
<evidence type="ECO:0000256" key="1">
    <source>
        <dbReference type="ARBA" id="ARBA00004651"/>
    </source>
</evidence>
<keyword evidence="3" id="KW-1003">Cell membrane</keyword>
<feature type="transmembrane region" description="Helical" evidence="7">
    <location>
        <begin position="307"/>
        <end position="330"/>
    </location>
</feature>
<keyword evidence="6 7" id="KW-0472">Membrane</keyword>
<gene>
    <name evidence="8" type="ORF">HHA03_08740</name>
    <name evidence="9" type="ORF">SAMN05421839_10955</name>
</gene>
<proteinExistence type="inferred from homology"/>
<keyword evidence="4 7" id="KW-0812">Transmembrane</keyword>
<dbReference type="EMBL" id="FOXC01000009">
    <property type="protein sequence ID" value="SFP21299.1"/>
    <property type="molecule type" value="Genomic_DNA"/>
</dbReference>
<evidence type="ECO:0000256" key="2">
    <source>
        <dbReference type="ARBA" id="ARBA00007977"/>
    </source>
</evidence>
<dbReference type="GO" id="GO:0005886">
    <property type="term" value="C:plasma membrane"/>
    <property type="evidence" value="ECO:0007669"/>
    <property type="project" value="UniProtKB-SubCell"/>
</dbReference>
<reference evidence="9 10" key="1">
    <citation type="submission" date="2016-10" db="EMBL/GenBank/DDBJ databases">
        <authorList>
            <person name="de Groot N.N."/>
        </authorList>
    </citation>
    <scope>NUCLEOTIDE SEQUENCE [LARGE SCALE GENOMIC DNA]</scope>
    <source>
        <strain evidence="9 10">DSM 17073</strain>
    </source>
</reference>
<feature type="transmembrane region" description="Helical" evidence="7">
    <location>
        <begin position="276"/>
        <end position="295"/>
    </location>
</feature>
<evidence type="ECO:0000256" key="3">
    <source>
        <dbReference type="ARBA" id="ARBA00022475"/>
    </source>
</evidence>
<evidence type="ECO:0000313" key="8">
    <source>
        <dbReference type="EMBL" id="GEM01342.1"/>
    </source>
</evidence>
<dbReference type="STRING" id="306540.SAMN05421839_10955"/>
<dbReference type="RefSeq" id="WP_089831061.1">
    <property type="nucleotide sequence ID" value="NZ_BJWI01000008.1"/>
</dbReference>
<evidence type="ECO:0000256" key="5">
    <source>
        <dbReference type="ARBA" id="ARBA00022989"/>
    </source>
</evidence>
<comment type="similarity">
    <text evidence="2">Belongs to the UPF0324 family.</text>
</comment>
<feature type="transmembrane region" description="Helical" evidence="7">
    <location>
        <begin position="33"/>
        <end position="52"/>
    </location>
</feature>
<dbReference type="AlphaFoldDB" id="A0A1I5NHQ3"/>
<sequence length="332" mass="35738">MKKILPGLILSILIAAMATLIEGLIPIHIIGRAVMALFIGIALHPLLYKHPLFLTGLTFTSKKLLKLAIILMGSSLSMSVIFNVGKLSLNVMVFTLITCFLGGYLIGKLFGIDWRLSSLISAGTGICGGSAIAALSPVIKARDADVSYAMSTTFLFDMLMILLFPMIGQWLGLSDIAYGLWTGTAVNDTSSVVAAGYAFTEQAGNFATTVKLTRTLAIIPTILVFSMIQHRLEPADSRPAFKLTRIFPWFILGFVAMALFNTVGLIPVSLKVSLTTMSKFLMVMALGAIGLKTSLTDIKQSGVRPFMLGFIISALVVIVAFIVEIMMGLITF</sequence>
<evidence type="ECO:0000313" key="11">
    <source>
        <dbReference type="Proteomes" id="UP000321547"/>
    </source>
</evidence>
<feature type="transmembrane region" description="Helical" evidence="7">
    <location>
        <begin position="64"/>
        <end position="82"/>
    </location>
</feature>
<dbReference type="InterPro" id="IPR018383">
    <property type="entry name" value="UPF0324_pro"/>
</dbReference>
<protein>
    <submittedName>
        <fullName evidence="9">Conserved hypothetical integral membrane protein</fullName>
    </submittedName>
</protein>
<dbReference type="PANTHER" id="PTHR30106">
    <property type="entry name" value="INNER MEMBRANE PROTEIN YEIH-RELATED"/>
    <property type="match status" value="1"/>
</dbReference>
<accession>A0A1I5NHQ3</accession>
<dbReference type="OrthoDB" id="9811391at2"/>
<name>A0A1I5NHQ3_9BACI</name>
<comment type="subcellular location">
    <subcellularLocation>
        <location evidence="1">Cell membrane</location>
        <topology evidence="1">Multi-pass membrane protein</topology>
    </subcellularLocation>
</comment>